<name>T0XWC7_9ZZZZ</name>
<reference evidence="2" key="2">
    <citation type="journal article" date="2014" name="ISME J.">
        <title>Microbial stratification in low pH oxic and suboxic macroscopic growths along an acid mine drainage.</title>
        <authorList>
            <person name="Mendez-Garcia C."/>
            <person name="Mesa V."/>
            <person name="Sprenger R.R."/>
            <person name="Richter M."/>
            <person name="Diez M.S."/>
            <person name="Solano J."/>
            <person name="Bargiela R."/>
            <person name="Golyshina O.V."/>
            <person name="Manteca A."/>
            <person name="Ramos J.L."/>
            <person name="Gallego J.R."/>
            <person name="Llorente I."/>
            <person name="Martins Dos Santos V.A."/>
            <person name="Jensen O.N."/>
            <person name="Pelaez A.I."/>
            <person name="Sanchez J."/>
            <person name="Ferrer M."/>
        </authorList>
    </citation>
    <scope>NUCLEOTIDE SEQUENCE</scope>
</reference>
<comment type="caution">
    <text evidence="2">The sequence shown here is derived from an EMBL/GenBank/DDBJ whole genome shotgun (WGS) entry which is preliminary data.</text>
</comment>
<dbReference type="Pfam" id="PF05016">
    <property type="entry name" value="ParE_toxin"/>
    <property type="match status" value="1"/>
</dbReference>
<proteinExistence type="predicted"/>
<keyword evidence="1" id="KW-1277">Toxin-antitoxin system</keyword>
<dbReference type="InterPro" id="IPR035093">
    <property type="entry name" value="RelE/ParE_toxin_dom_sf"/>
</dbReference>
<dbReference type="Gene3D" id="3.30.2310.20">
    <property type="entry name" value="RelE-like"/>
    <property type="match status" value="1"/>
</dbReference>
<dbReference type="InterPro" id="IPR007712">
    <property type="entry name" value="RelE/ParE_toxin"/>
</dbReference>
<evidence type="ECO:0000256" key="1">
    <source>
        <dbReference type="ARBA" id="ARBA00022649"/>
    </source>
</evidence>
<dbReference type="EMBL" id="AUZY01012973">
    <property type="protein sequence ID" value="EQD27076.1"/>
    <property type="molecule type" value="Genomic_DNA"/>
</dbReference>
<gene>
    <name evidence="2" type="ORF">B1B_19305</name>
</gene>
<dbReference type="SUPFAM" id="SSF143011">
    <property type="entry name" value="RelE-like"/>
    <property type="match status" value="1"/>
</dbReference>
<organism evidence="2">
    <name type="scientific">mine drainage metagenome</name>
    <dbReference type="NCBI Taxonomy" id="410659"/>
    <lineage>
        <taxon>unclassified sequences</taxon>
        <taxon>metagenomes</taxon>
        <taxon>ecological metagenomes</taxon>
    </lineage>
</organism>
<evidence type="ECO:0000313" key="2">
    <source>
        <dbReference type="EMBL" id="EQD27076.1"/>
    </source>
</evidence>
<protein>
    <submittedName>
        <fullName evidence="2">Plasmid stabilization system</fullName>
    </submittedName>
</protein>
<dbReference type="AlphaFoldDB" id="T0XWC7"/>
<accession>T0XWC7</accession>
<reference evidence="2" key="1">
    <citation type="submission" date="2013-08" db="EMBL/GenBank/DDBJ databases">
        <authorList>
            <person name="Mendez C."/>
            <person name="Richter M."/>
            <person name="Ferrer M."/>
            <person name="Sanchez J."/>
        </authorList>
    </citation>
    <scope>NUCLEOTIDE SEQUENCE</scope>
</reference>
<sequence length="59" mass="7202">MAEDPYNNSHRLDTKKLSGTNHMYFRMRVGNYRIIYYLEEEMIRVVRIAIRSNAYSWLD</sequence>